<evidence type="ECO:0000313" key="1">
    <source>
        <dbReference type="EMBL" id="KAB8300212.1"/>
    </source>
</evidence>
<sequence>MTPPCIPAPNTKSDIQWLHEMGYPNGIPDSMTDCGFTTDEQDHLDALNLFRQFRTEHQEAWEKQHHQKPKQPSPIFLISSHLTPFSRRACRFNSSFISANFSQVPLSKSSQQMLSHKTE</sequence>
<reference evidence="1 2" key="1">
    <citation type="submission" date="2019-06" db="EMBL/GenBank/DDBJ databases">
        <title>Genome Sequence of the Brown Rot Fungal Pathogen Monilinia laxa.</title>
        <authorList>
            <person name="De Miccolis Angelini R.M."/>
            <person name="Landi L."/>
            <person name="Abate D."/>
            <person name="Pollastro S."/>
            <person name="Romanazzi G."/>
            <person name="Faretra F."/>
        </authorList>
    </citation>
    <scope>NUCLEOTIDE SEQUENCE [LARGE SCALE GENOMIC DNA]</scope>
    <source>
        <strain evidence="1 2">Mlax316</strain>
    </source>
</reference>
<accession>A0A5N6KAS3</accession>
<dbReference type="OrthoDB" id="3544234at2759"/>
<organism evidence="1 2">
    <name type="scientific">Monilinia laxa</name>
    <name type="common">Brown rot fungus</name>
    <name type="synonym">Sclerotinia laxa</name>
    <dbReference type="NCBI Taxonomy" id="61186"/>
    <lineage>
        <taxon>Eukaryota</taxon>
        <taxon>Fungi</taxon>
        <taxon>Dikarya</taxon>
        <taxon>Ascomycota</taxon>
        <taxon>Pezizomycotina</taxon>
        <taxon>Leotiomycetes</taxon>
        <taxon>Helotiales</taxon>
        <taxon>Sclerotiniaceae</taxon>
        <taxon>Monilinia</taxon>
    </lineage>
</organism>
<gene>
    <name evidence="1" type="ORF">EYC80_000430</name>
</gene>
<dbReference type="Proteomes" id="UP000326757">
    <property type="component" value="Unassembled WGS sequence"/>
</dbReference>
<keyword evidence="2" id="KW-1185">Reference proteome</keyword>
<evidence type="ECO:0000313" key="2">
    <source>
        <dbReference type="Proteomes" id="UP000326757"/>
    </source>
</evidence>
<dbReference type="AlphaFoldDB" id="A0A5N6KAS3"/>
<name>A0A5N6KAS3_MONLA</name>
<comment type="caution">
    <text evidence="1">The sequence shown here is derived from an EMBL/GenBank/DDBJ whole genome shotgun (WGS) entry which is preliminary data.</text>
</comment>
<protein>
    <submittedName>
        <fullName evidence="1">Uncharacterized protein</fullName>
    </submittedName>
</protein>
<dbReference type="EMBL" id="VIGI01000005">
    <property type="protein sequence ID" value="KAB8300212.1"/>
    <property type="molecule type" value="Genomic_DNA"/>
</dbReference>
<proteinExistence type="predicted"/>